<evidence type="ECO:0000256" key="3">
    <source>
        <dbReference type="ARBA" id="ARBA00012970"/>
    </source>
</evidence>
<comment type="domain">
    <text evidence="8">Possesses an unusual extended V-shaped dimeric structure with each monomer consisting of three distinct domains arranged along a curved 'spinal' alpha-helix. The N-terminal catalytic domain specifically recognizes the glutamate moiety of the substrate. The second domain is the NADPH-binding domain, and the third C-terminal domain is responsible for dimerization.</text>
</comment>
<evidence type="ECO:0000256" key="13">
    <source>
        <dbReference type="RuleBase" id="RU000584"/>
    </source>
</evidence>
<organism evidence="17 18">
    <name type="scientific">Apibacter mensalis</name>
    <dbReference type="NCBI Taxonomy" id="1586267"/>
    <lineage>
        <taxon>Bacteria</taxon>
        <taxon>Pseudomonadati</taxon>
        <taxon>Bacteroidota</taxon>
        <taxon>Flavobacteriia</taxon>
        <taxon>Flavobacteriales</taxon>
        <taxon>Weeksellaceae</taxon>
        <taxon>Apibacter</taxon>
    </lineage>
</organism>
<dbReference type="PIRSF" id="PIRSF000445">
    <property type="entry name" value="4pyrrol_synth_GluRdtase"/>
    <property type="match status" value="1"/>
</dbReference>
<dbReference type="Gene3D" id="3.40.50.720">
    <property type="entry name" value="NAD(P)-binding Rossmann-like Domain"/>
    <property type="match status" value="1"/>
</dbReference>
<dbReference type="Pfam" id="PF01488">
    <property type="entry name" value="Shikimate_DH"/>
    <property type="match status" value="1"/>
</dbReference>
<dbReference type="Pfam" id="PF00745">
    <property type="entry name" value="GlutR_dimer"/>
    <property type="match status" value="1"/>
</dbReference>
<dbReference type="Proteomes" id="UP000182761">
    <property type="component" value="Unassembled WGS sequence"/>
</dbReference>
<dbReference type="SUPFAM" id="SSF69742">
    <property type="entry name" value="Glutamyl tRNA-reductase catalytic, N-terminal domain"/>
    <property type="match status" value="1"/>
</dbReference>
<sequence>MKKLQPKNIKEFYAISLSYVKADTKIRGKYSFFPEFVEDFSNKINALSNTQIFVLSTCNRTELYFQTENLHHVIEVFCKQINVVSNEFRKYIIVYKGKEAIKHFLRVSAGLESQIIGDFEIISQIKTWFKRFKKCNCTNSFLERLINTGIQASKKIKCTTSISNGATSMSYAAVHYILKNFNQISEKKIVLIGTGKIGKNTCENLVKHIDNPNITLVNRTYSKAQEIAHSFNLNVENYDQMLEQVNNSDIVIVATGASSPIITKKDLYTKKPITLIDLSIPSNVCLSVNEFNHVTLLNVDDLSRKINETLEQRNKEIPKAEGIIEKMMIEFIIWSENRKYAPIIHAFKSDLERIKEQQIKTLKKDQMFISEKETELSNRLVQKITNRLANYLITNPEKADDTINLFKEMFQLQVSKL</sequence>
<dbReference type="GO" id="GO:0008883">
    <property type="term" value="F:glutamyl-tRNA reductase activity"/>
    <property type="evidence" value="ECO:0007669"/>
    <property type="project" value="UniProtKB-UniRule"/>
</dbReference>
<accession>A0A0X3AMD2</accession>
<keyword evidence="18" id="KW-1185">Reference proteome</keyword>
<keyword evidence="6 8" id="KW-0627">Porphyrin biosynthesis</keyword>
<dbReference type="STRING" id="1586267.GCA_001418685_01189"/>
<feature type="binding site" evidence="8 10">
    <location>
        <position position="113"/>
    </location>
    <ligand>
        <name>substrate</name>
    </ligand>
</feature>
<evidence type="ECO:0000313" key="18">
    <source>
        <dbReference type="Proteomes" id="UP000182761"/>
    </source>
</evidence>
<evidence type="ECO:0000313" key="17">
    <source>
        <dbReference type="EMBL" id="CVK16339.1"/>
    </source>
</evidence>
<dbReference type="PANTHER" id="PTHR43013">
    <property type="entry name" value="GLUTAMYL-TRNA REDUCTASE"/>
    <property type="match status" value="1"/>
</dbReference>
<comment type="function">
    <text evidence="8">Catalyzes the NADPH-dependent reduction of glutamyl-tRNA(Glu) to glutamate 1-semialdehyde (GSA).</text>
</comment>
<feature type="domain" description="Tetrapyrrole biosynthesis glutamyl-tRNA reductase dimerisation" evidence="14">
    <location>
        <begin position="319"/>
        <end position="412"/>
    </location>
</feature>
<evidence type="ECO:0000256" key="5">
    <source>
        <dbReference type="ARBA" id="ARBA00023002"/>
    </source>
</evidence>
<dbReference type="NCBIfam" id="TIGR01035">
    <property type="entry name" value="hemA"/>
    <property type="match status" value="1"/>
</dbReference>
<comment type="pathway">
    <text evidence="1 8 13">Porphyrin-containing compound metabolism; protoporphyrin-IX biosynthesis; 5-aminolevulinate from L-glutamyl-tRNA(Glu): step 1/2.</text>
</comment>
<feature type="binding site" evidence="8 10">
    <location>
        <begin position="57"/>
        <end position="60"/>
    </location>
    <ligand>
        <name>substrate</name>
    </ligand>
</feature>
<dbReference type="InterPro" id="IPR036291">
    <property type="entry name" value="NAD(P)-bd_dom_sf"/>
</dbReference>
<comment type="catalytic activity">
    <reaction evidence="7 8 13">
        <text>(S)-4-amino-5-oxopentanoate + tRNA(Glu) + NADP(+) = L-glutamyl-tRNA(Glu) + NADPH + H(+)</text>
        <dbReference type="Rhea" id="RHEA:12344"/>
        <dbReference type="Rhea" id="RHEA-COMP:9663"/>
        <dbReference type="Rhea" id="RHEA-COMP:9680"/>
        <dbReference type="ChEBI" id="CHEBI:15378"/>
        <dbReference type="ChEBI" id="CHEBI:57501"/>
        <dbReference type="ChEBI" id="CHEBI:57783"/>
        <dbReference type="ChEBI" id="CHEBI:58349"/>
        <dbReference type="ChEBI" id="CHEBI:78442"/>
        <dbReference type="ChEBI" id="CHEBI:78520"/>
        <dbReference type="EC" id="1.2.1.70"/>
    </reaction>
</comment>
<dbReference type="RefSeq" id="WP_055425538.1">
    <property type="nucleotide sequence ID" value="NZ_FCOR01000006.1"/>
</dbReference>
<comment type="miscellaneous">
    <text evidence="8">During catalysis, the active site Cys acts as a nucleophile attacking the alpha-carbonyl group of tRNA-bound glutamate with the formation of a thioester intermediate between enzyme and glutamate, and the concomitant release of tRNA(Glu). The thioester intermediate is finally reduced by direct hydride transfer from NADPH, to form the product GSA.</text>
</comment>
<comment type="similarity">
    <text evidence="2 8 13">Belongs to the glutamyl-tRNA reductase family.</text>
</comment>
<evidence type="ECO:0000256" key="1">
    <source>
        <dbReference type="ARBA" id="ARBA00005059"/>
    </source>
</evidence>
<evidence type="ECO:0000256" key="8">
    <source>
        <dbReference type="HAMAP-Rule" id="MF_00087"/>
    </source>
</evidence>
<keyword evidence="5 8" id="KW-0560">Oxidoreductase</keyword>
<dbReference type="EC" id="1.2.1.70" evidence="3 8"/>
<dbReference type="InterPro" id="IPR000343">
    <property type="entry name" value="4pyrrol_synth_GluRdtase"/>
</dbReference>
<dbReference type="SUPFAM" id="SSF69075">
    <property type="entry name" value="Glutamyl tRNA-reductase dimerization domain"/>
    <property type="match status" value="1"/>
</dbReference>
<feature type="domain" description="Glutamyl-tRNA reductase N-terminal" evidence="16">
    <location>
        <begin position="15"/>
        <end position="159"/>
    </location>
</feature>
<evidence type="ECO:0000259" key="15">
    <source>
        <dbReference type="Pfam" id="PF01488"/>
    </source>
</evidence>
<dbReference type="AlphaFoldDB" id="A0A0X3AMD2"/>
<keyword evidence="4 8" id="KW-0521">NADP</keyword>
<feature type="binding site" evidence="8 11">
    <location>
        <begin position="193"/>
        <end position="198"/>
    </location>
    <ligand>
        <name>NADP(+)</name>
        <dbReference type="ChEBI" id="CHEBI:58349"/>
    </ligand>
</feature>
<evidence type="ECO:0000256" key="10">
    <source>
        <dbReference type="PIRSR" id="PIRSR000445-2"/>
    </source>
</evidence>
<dbReference type="InterPro" id="IPR015896">
    <property type="entry name" value="4pyrrol_synth_GluRdtase_dimer"/>
</dbReference>
<protein>
    <recommendedName>
        <fullName evidence="3 8">Glutamyl-tRNA reductase</fullName>
        <shortName evidence="8">GluTR</shortName>
        <ecNumber evidence="3 8">1.2.1.70</ecNumber>
    </recommendedName>
</protein>
<dbReference type="InterPro" id="IPR015895">
    <property type="entry name" value="4pyrrol_synth_GluRdtase_N"/>
</dbReference>
<evidence type="ECO:0000256" key="7">
    <source>
        <dbReference type="ARBA" id="ARBA00047464"/>
    </source>
</evidence>
<dbReference type="PANTHER" id="PTHR43013:SF1">
    <property type="entry name" value="GLUTAMYL-TRNA REDUCTASE"/>
    <property type="match status" value="1"/>
</dbReference>
<name>A0A0X3AMD2_9FLAO</name>
<evidence type="ECO:0000259" key="14">
    <source>
        <dbReference type="Pfam" id="PF00745"/>
    </source>
</evidence>
<dbReference type="InterPro" id="IPR036453">
    <property type="entry name" value="GluRdtase_dimer_dom_sf"/>
</dbReference>
<evidence type="ECO:0000256" key="11">
    <source>
        <dbReference type="PIRSR" id="PIRSR000445-3"/>
    </source>
</evidence>
<dbReference type="EMBL" id="FCOR01000006">
    <property type="protein sequence ID" value="CVK16339.1"/>
    <property type="molecule type" value="Genomic_DNA"/>
</dbReference>
<comment type="subunit">
    <text evidence="8">Homodimer.</text>
</comment>
<dbReference type="GO" id="GO:0050661">
    <property type="term" value="F:NADP binding"/>
    <property type="evidence" value="ECO:0007669"/>
    <property type="project" value="InterPro"/>
</dbReference>
<dbReference type="PROSITE" id="PS00747">
    <property type="entry name" value="GLUTR"/>
    <property type="match status" value="1"/>
</dbReference>
<feature type="site" description="Important for activity" evidence="8 12">
    <location>
        <position position="103"/>
    </location>
</feature>
<dbReference type="Gene3D" id="3.30.460.30">
    <property type="entry name" value="Glutamyl-tRNA reductase, N-terminal domain"/>
    <property type="match status" value="1"/>
</dbReference>
<dbReference type="SUPFAM" id="SSF51735">
    <property type="entry name" value="NAD(P)-binding Rossmann-fold domains"/>
    <property type="match status" value="1"/>
</dbReference>
<reference evidence="17 18" key="1">
    <citation type="submission" date="2016-01" db="EMBL/GenBank/DDBJ databases">
        <authorList>
            <person name="McClelland M."/>
            <person name="Jain A."/>
            <person name="Saraogi P."/>
            <person name="Mendelson R."/>
            <person name="Westerman R."/>
            <person name="SanMiguel P."/>
            <person name="Csonka L."/>
        </authorList>
    </citation>
    <scope>NUCLEOTIDE SEQUENCE [LARGE SCALE GENOMIC DNA]</scope>
    <source>
        <strain evidence="17 18">R-53146</strain>
    </source>
</reference>
<evidence type="ECO:0000256" key="2">
    <source>
        <dbReference type="ARBA" id="ARBA00005916"/>
    </source>
</evidence>
<evidence type="ECO:0000256" key="12">
    <source>
        <dbReference type="PIRSR" id="PIRSR000445-4"/>
    </source>
</evidence>
<dbReference type="InterPro" id="IPR006151">
    <property type="entry name" value="Shikm_DH/Glu-tRNA_Rdtase"/>
</dbReference>
<dbReference type="InterPro" id="IPR018214">
    <property type="entry name" value="GluRdtase_CS"/>
</dbReference>
<dbReference type="Pfam" id="PF05201">
    <property type="entry name" value="GlutR_N"/>
    <property type="match status" value="1"/>
</dbReference>
<evidence type="ECO:0000256" key="4">
    <source>
        <dbReference type="ARBA" id="ARBA00022857"/>
    </source>
</evidence>
<feature type="domain" description="Quinate/shikimate 5-dehydrogenase/glutamyl-tRNA reductase" evidence="15">
    <location>
        <begin position="179"/>
        <end position="303"/>
    </location>
</feature>
<evidence type="ECO:0000256" key="9">
    <source>
        <dbReference type="PIRSR" id="PIRSR000445-1"/>
    </source>
</evidence>
<dbReference type="InterPro" id="IPR036343">
    <property type="entry name" value="GluRdtase_N_sf"/>
</dbReference>
<feature type="active site" description="Nucleophile" evidence="8 9">
    <location>
        <position position="58"/>
    </location>
</feature>
<evidence type="ECO:0000256" key="6">
    <source>
        <dbReference type="ARBA" id="ARBA00023244"/>
    </source>
</evidence>
<dbReference type="OrthoDB" id="110209at2"/>
<feature type="binding site" evidence="8 10">
    <location>
        <begin position="118"/>
        <end position="120"/>
    </location>
    <ligand>
        <name>substrate</name>
    </ligand>
</feature>
<dbReference type="HAMAP" id="MF_00087">
    <property type="entry name" value="Glu_tRNA_reductase"/>
    <property type="match status" value="1"/>
</dbReference>
<evidence type="ECO:0000259" key="16">
    <source>
        <dbReference type="Pfam" id="PF05201"/>
    </source>
</evidence>
<proteinExistence type="inferred from homology"/>
<gene>
    <name evidence="8" type="primary">hemA</name>
    <name evidence="17" type="ORF">Ga0061079_106104</name>
</gene>
<feature type="binding site" evidence="8 10">
    <location>
        <position position="124"/>
    </location>
    <ligand>
        <name>substrate</name>
    </ligand>
</feature>
<dbReference type="GO" id="GO:0019353">
    <property type="term" value="P:protoporphyrinogen IX biosynthetic process from glutamate"/>
    <property type="evidence" value="ECO:0007669"/>
    <property type="project" value="TreeGrafter"/>
</dbReference>
<dbReference type="UniPathway" id="UPA00251">
    <property type="reaction ID" value="UER00316"/>
</dbReference>